<evidence type="ECO:0008006" key="3">
    <source>
        <dbReference type="Google" id="ProtNLM"/>
    </source>
</evidence>
<reference evidence="1" key="1">
    <citation type="submission" date="2023-07" db="EMBL/GenBank/DDBJ databases">
        <title>draft genome sequence of fig (Ficus carica).</title>
        <authorList>
            <person name="Takahashi T."/>
            <person name="Nishimura K."/>
        </authorList>
    </citation>
    <scope>NUCLEOTIDE SEQUENCE</scope>
</reference>
<gene>
    <name evidence="1" type="ORF">TIFTF001_018557</name>
</gene>
<protein>
    <recommendedName>
        <fullName evidence="3">RRM domain-containing protein</fullName>
    </recommendedName>
</protein>
<organism evidence="1 2">
    <name type="scientific">Ficus carica</name>
    <name type="common">Common fig</name>
    <dbReference type="NCBI Taxonomy" id="3494"/>
    <lineage>
        <taxon>Eukaryota</taxon>
        <taxon>Viridiplantae</taxon>
        <taxon>Streptophyta</taxon>
        <taxon>Embryophyta</taxon>
        <taxon>Tracheophyta</taxon>
        <taxon>Spermatophyta</taxon>
        <taxon>Magnoliopsida</taxon>
        <taxon>eudicotyledons</taxon>
        <taxon>Gunneridae</taxon>
        <taxon>Pentapetalae</taxon>
        <taxon>rosids</taxon>
        <taxon>fabids</taxon>
        <taxon>Rosales</taxon>
        <taxon>Moraceae</taxon>
        <taxon>Ficeae</taxon>
        <taxon>Ficus</taxon>
    </lineage>
</organism>
<dbReference type="PANTHER" id="PTHR32343">
    <property type="entry name" value="SERINE/ARGININE-RICH SPLICING FACTOR"/>
    <property type="match status" value="1"/>
</dbReference>
<dbReference type="GO" id="GO:0003676">
    <property type="term" value="F:nucleic acid binding"/>
    <property type="evidence" value="ECO:0007669"/>
    <property type="project" value="InterPro"/>
</dbReference>
<dbReference type="SUPFAM" id="SSF54928">
    <property type="entry name" value="RNA-binding domain, RBD"/>
    <property type="match status" value="1"/>
</dbReference>
<sequence length="205" mass="21591">MGTPSLGLDLTIQVLNLSPRLTLADINSFFSCCGTVDHIQISRSNTTSAERGKGNKEEASQSALVTFTQPYAFQTALLLDDAILADQPISVLPAGVVPIPILSDEDVSHQTEKKRGGYNAAEGHIAWKGAEMLKKKESELQKKRRLVGVVGEQTISGIGGAAEAAAGRVCGWLSDAVEKASMFASSRMHLGTTAAAAAATNITHK</sequence>
<comment type="caution">
    <text evidence="1">The sequence shown here is derived from an EMBL/GenBank/DDBJ whole genome shotgun (WGS) entry which is preliminary data.</text>
</comment>
<dbReference type="EMBL" id="BTGU01000030">
    <property type="protein sequence ID" value="GMN49396.1"/>
    <property type="molecule type" value="Genomic_DNA"/>
</dbReference>
<evidence type="ECO:0000313" key="1">
    <source>
        <dbReference type="EMBL" id="GMN49396.1"/>
    </source>
</evidence>
<dbReference type="InterPro" id="IPR012677">
    <property type="entry name" value="Nucleotide-bd_a/b_plait_sf"/>
</dbReference>
<dbReference type="PANTHER" id="PTHR32343:SF44">
    <property type="entry name" value="PROTEIN VIP1-LIKE"/>
    <property type="match status" value="1"/>
</dbReference>
<dbReference type="Proteomes" id="UP001187192">
    <property type="component" value="Unassembled WGS sequence"/>
</dbReference>
<name>A0AA88AS28_FICCA</name>
<dbReference type="Gene3D" id="3.30.70.330">
    <property type="match status" value="1"/>
</dbReference>
<proteinExistence type="predicted"/>
<dbReference type="AlphaFoldDB" id="A0AA88AS28"/>
<evidence type="ECO:0000313" key="2">
    <source>
        <dbReference type="Proteomes" id="UP001187192"/>
    </source>
</evidence>
<dbReference type="InterPro" id="IPR035979">
    <property type="entry name" value="RBD_domain_sf"/>
</dbReference>
<accession>A0AA88AS28</accession>
<keyword evidence="2" id="KW-1185">Reference proteome</keyword>